<dbReference type="FunFam" id="1.10.10.10:FF:000018">
    <property type="entry name" value="DNA-binding response regulator ResD"/>
    <property type="match status" value="1"/>
</dbReference>
<reference evidence="12" key="1">
    <citation type="submission" date="2020-10" db="EMBL/GenBank/DDBJ databases">
        <authorList>
            <person name="Gilroy R."/>
        </authorList>
    </citation>
    <scope>NUCLEOTIDE SEQUENCE</scope>
    <source>
        <strain evidence="12">13766</strain>
    </source>
</reference>
<evidence type="ECO:0000256" key="3">
    <source>
        <dbReference type="ARBA" id="ARBA00023012"/>
    </source>
</evidence>
<evidence type="ECO:0000256" key="4">
    <source>
        <dbReference type="ARBA" id="ARBA00023015"/>
    </source>
</evidence>
<sequence>MSMCPLILICDDDPVVHESLGIYLKSEGFESASAFDGQQALEMSESLHPDLIVLDLMMPKMSGTDVCRTIRQTSNKPIIMLTAKSEEIDRILGLELGADDYIVKPFSPREVIARIKAVLRRFAEPVVPDNTIVRFPQLEVNLGNYQVKAKGQVIACTPKEVEILHLLSSNAGQVFSREQILSRVWGYDFFGDTRTVDTHIKRIRQKLPQEGVPWSLVTVYGVGYKFEVRQDEARAQ</sequence>
<keyword evidence="6" id="KW-0804">Transcription</keyword>
<dbReference type="Proteomes" id="UP000824140">
    <property type="component" value="Unassembled WGS sequence"/>
</dbReference>
<dbReference type="Gene3D" id="1.10.10.10">
    <property type="entry name" value="Winged helix-like DNA-binding domain superfamily/Winged helix DNA-binding domain"/>
    <property type="match status" value="1"/>
</dbReference>
<comment type="function">
    <text evidence="7">May play the central regulatory role in sporulation. It may be an element of the effector pathway responsible for the activation of sporulation genes in response to nutritional stress. Spo0A may act in concert with spo0H (a sigma factor) to control the expression of some genes that are critical to the sporulation process.</text>
</comment>
<comment type="caution">
    <text evidence="12">The sequence shown here is derived from an EMBL/GenBank/DDBJ whole genome shotgun (WGS) entry which is preliminary data.</text>
</comment>
<evidence type="ECO:0000256" key="6">
    <source>
        <dbReference type="ARBA" id="ARBA00023163"/>
    </source>
</evidence>
<protein>
    <recommendedName>
        <fullName evidence="1">Stage 0 sporulation protein A homolog</fullName>
    </recommendedName>
</protein>
<evidence type="ECO:0000256" key="8">
    <source>
        <dbReference type="PROSITE-ProRule" id="PRU00169"/>
    </source>
</evidence>
<reference evidence="12" key="2">
    <citation type="journal article" date="2021" name="PeerJ">
        <title>Extensive microbial diversity within the chicken gut microbiome revealed by metagenomics and culture.</title>
        <authorList>
            <person name="Gilroy R."/>
            <person name="Ravi A."/>
            <person name="Getino M."/>
            <person name="Pursley I."/>
            <person name="Horton D.L."/>
            <person name="Alikhan N.F."/>
            <person name="Baker D."/>
            <person name="Gharbi K."/>
            <person name="Hall N."/>
            <person name="Watson M."/>
            <person name="Adriaenssens E.M."/>
            <person name="Foster-Nyarko E."/>
            <person name="Jarju S."/>
            <person name="Secka A."/>
            <person name="Antonio M."/>
            <person name="Oren A."/>
            <person name="Chaudhuri R.R."/>
            <person name="La Ragione R."/>
            <person name="Hildebrand F."/>
            <person name="Pallen M.J."/>
        </authorList>
    </citation>
    <scope>NUCLEOTIDE SEQUENCE</scope>
    <source>
        <strain evidence="12">13766</strain>
    </source>
</reference>
<evidence type="ECO:0000256" key="1">
    <source>
        <dbReference type="ARBA" id="ARBA00018672"/>
    </source>
</evidence>
<feature type="domain" description="Response regulatory" evidence="10">
    <location>
        <begin position="6"/>
        <end position="119"/>
    </location>
</feature>
<evidence type="ECO:0000256" key="5">
    <source>
        <dbReference type="ARBA" id="ARBA00023125"/>
    </source>
</evidence>
<proteinExistence type="predicted"/>
<dbReference type="InterPro" id="IPR001867">
    <property type="entry name" value="OmpR/PhoB-type_DNA-bd"/>
</dbReference>
<dbReference type="GO" id="GO:0000976">
    <property type="term" value="F:transcription cis-regulatory region binding"/>
    <property type="evidence" value="ECO:0007669"/>
    <property type="project" value="TreeGrafter"/>
</dbReference>
<feature type="DNA-binding region" description="OmpR/PhoB-type" evidence="9">
    <location>
        <begin position="130"/>
        <end position="228"/>
    </location>
</feature>
<evidence type="ECO:0000256" key="9">
    <source>
        <dbReference type="PROSITE-ProRule" id="PRU01091"/>
    </source>
</evidence>
<dbReference type="GO" id="GO:0006355">
    <property type="term" value="P:regulation of DNA-templated transcription"/>
    <property type="evidence" value="ECO:0007669"/>
    <property type="project" value="InterPro"/>
</dbReference>
<dbReference type="Gene3D" id="6.10.250.690">
    <property type="match status" value="1"/>
</dbReference>
<keyword evidence="2 8" id="KW-0597">Phosphoprotein</keyword>
<dbReference type="GO" id="GO:0005829">
    <property type="term" value="C:cytosol"/>
    <property type="evidence" value="ECO:0007669"/>
    <property type="project" value="TreeGrafter"/>
</dbReference>
<dbReference type="GO" id="GO:0032993">
    <property type="term" value="C:protein-DNA complex"/>
    <property type="evidence" value="ECO:0007669"/>
    <property type="project" value="TreeGrafter"/>
</dbReference>
<dbReference type="EMBL" id="DVJN01000099">
    <property type="protein sequence ID" value="HIS92374.1"/>
    <property type="molecule type" value="Genomic_DNA"/>
</dbReference>
<dbReference type="Gene3D" id="3.40.50.2300">
    <property type="match status" value="1"/>
</dbReference>
<accession>A0A9D1FZP3</accession>
<gene>
    <name evidence="12" type="ORF">IAA84_05085</name>
</gene>
<dbReference type="Pfam" id="PF00072">
    <property type="entry name" value="Response_reg"/>
    <property type="match status" value="1"/>
</dbReference>
<keyword evidence="4" id="KW-0805">Transcription regulation</keyword>
<dbReference type="SUPFAM" id="SSF46894">
    <property type="entry name" value="C-terminal effector domain of the bipartite response regulators"/>
    <property type="match status" value="1"/>
</dbReference>
<dbReference type="InterPro" id="IPR036388">
    <property type="entry name" value="WH-like_DNA-bd_sf"/>
</dbReference>
<feature type="modified residue" description="4-aspartylphosphate" evidence="8">
    <location>
        <position position="55"/>
    </location>
</feature>
<keyword evidence="5 9" id="KW-0238">DNA-binding</keyword>
<dbReference type="InterPro" id="IPR001789">
    <property type="entry name" value="Sig_transdc_resp-reg_receiver"/>
</dbReference>
<dbReference type="AlphaFoldDB" id="A0A9D1FZP3"/>
<keyword evidence="3" id="KW-0902">Two-component regulatory system</keyword>
<dbReference type="InterPro" id="IPR039420">
    <property type="entry name" value="WalR-like"/>
</dbReference>
<evidence type="ECO:0000256" key="2">
    <source>
        <dbReference type="ARBA" id="ARBA00022553"/>
    </source>
</evidence>
<dbReference type="InterPro" id="IPR016032">
    <property type="entry name" value="Sig_transdc_resp-reg_C-effctor"/>
</dbReference>
<name>A0A9D1FZP3_9FIRM</name>
<dbReference type="FunFam" id="3.40.50.2300:FF:000001">
    <property type="entry name" value="DNA-binding response regulator PhoB"/>
    <property type="match status" value="1"/>
</dbReference>
<evidence type="ECO:0000259" key="10">
    <source>
        <dbReference type="PROSITE" id="PS50110"/>
    </source>
</evidence>
<dbReference type="Pfam" id="PF00486">
    <property type="entry name" value="Trans_reg_C"/>
    <property type="match status" value="1"/>
</dbReference>
<evidence type="ECO:0000259" key="11">
    <source>
        <dbReference type="PROSITE" id="PS51755"/>
    </source>
</evidence>
<dbReference type="SMART" id="SM00448">
    <property type="entry name" value="REC"/>
    <property type="match status" value="1"/>
</dbReference>
<dbReference type="InterPro" id="IPR011006">
    <property type="entry name" value="CheY-like_superfamily"/>
</dbReference>
<dbReference type="SUPFAM" id="SSF52172">
    <property type="entry name" value="CheY-like"/>
    <property type="match status" value="1"/>
</dbReference>
<feature type="domain" description="OmpR/PhoB-type" evidence="11">
    <location>
        <begin position="130"/>
        <end position="228"/>
    </location>
</feature>
<dbReference type="PROSITE" id="PS51755">
    <property type="entry name" value="OMPR_PHOB"/>
    <property type="match status" value="1"/>
</dbReference>
<dbReference type="CDD" id="cd00383">
    <property type="entry name" value="trans_reg_C"/>
    <property type="match status" value="1"/>
</dbReference>
<organism evidence="12 13">
    <name type="scientific">Candidatus Alectryocaccomicrobium excrementavium</name>
    <dbReference type="NCBI Taxonomy" id="2840668"/>
    <lineage>
        <taxon>Bacteria</taxon>
        <taxon>Bacillati</taxon>
        <taxon>Bacillota</taxon>
        <taxon>Clostridia</taxon>
        <taxon>Candidatus Alectryocaccomicrobium</taxon>
    </lineage>
</organism>
<evidence type="ECO:0000313" key="13">
    <source>
        <dbReference type="Proteomes" id="UP000824140"/>
    </source>
</evidence>
<dbReference type="PANTHER" id="PTHR48111">
    <property type="entry name" value="REGULATOR OF RPOS"/>
    <property type="match status" value="1"/>
</dbReference>
<dbReference type="PANTHER" id="PTHR48111:SF21">
    <property type="entry name" value="DNA-BINDING DUAL MASTER TRANSCRIPTIONAL REGULATOR RPAA"/>
    <property type="match status" value="1"/>
</dbReference>
<dbReference type="SMART" id="SM00862">
    <property type="entry name" value="Trans_reg_C"/>
    <property type="match status" value="1"/>
</dbReference>
<evidence type="ECO:0000256" key="7">
    <source>
        <dbReference type="ARBA" id="ARBA00024867"/>
    </source>
</evidence>
<dbReference type="PROSITE" id="PS50110">
    <property type="entry name" value="RESPONSE_REGULATORY"/>
    <property type="match status" value="1"/>
</dbReference>
<evidence type="ECO:0000313" key="12">
    <source>
        <dbReference type="EMBL" id="HIS92374.1"/>
    </source>
</evidence>
<dbReference type="GO" id="GO:0000156">
    <property type="term" value="F:phosphorelay response regulator activity"/>
    <property type="evidence" value="ECO:0007669"/>
    <property type="project" value="TreeGrafter"/>
</dbReference>